<dbReference type="InterPro" id="IPR036457">
    <property type="entry name" value="PPM-type-like_dom_sf"/>
</dbReference>
<evidence type="ECO:0000256" key="13">
    <source>
        <dbReference type="ARBA" id="ARBA00056274"/>
    </source>
</evidence>
<sequence>MRLKGTAGSEERLAFFHDANKRIGNTLDLTRTCREFMDVAVPRLADCGAINVPESIMTEGEFPAHPAASPVRRVATAVATDNPWAWDTAFPIGEIVRYPGHVLPQGQAMAMRKPMLVPRLDQAAADDSAQAFGREIISRLLPGCSLLAVPLLARGDVLGFFVLTRLPHSAPFAEADVAVVEELAARTATCIDNARLYIRERYTALTLQRSLLPSCLRHPPGLEVAHRYRPASALAAVGGDWFDAIPLPDDRTALVVGDVMGHGVQAAATMGQMRTAIQTLASLDLDPGELLARLDHVSHRLNPDQFATCLYAQYDRADGALKVASAGHLAPVLVDPAGKAALVPVVPGPPLGAGGDGYEICEAAMPAGSMLALYTDGLVERRGHDISEGIVTLCSLLSGAPRGMERICDLVVEYQRPVDEHDDIALLLAKAV</sequence>
<dbReference type="FunFam" id="3.60.40.10:FF:000005">
    <property type="entry name" value="Serine/threonine protein phosphatase"/>
    <property type="match status" value="1"/>
</dbReference>
<dbReference type="FunFam" id="3.30.450.40:FF:000035">
    <property type="entry name" value="PAS sensor protein"/>
    <property type="match status" value="1"/>
</dbReference>
<name>A0A7W8Z0H9_9ACTN</name>
<dbReference type="PANTHER" id="PTHR43156">
    <property type="entry name" value="STAGE II SPORULATION PROTEIN E-RELATED"/>
    <property type="match status" value="1"/>
</dbReference>
<dbReference type="GO" id="GO:0004722">
    <property type="term" value="F:protein serine/threonine phosphatase activity"/>
    <property type="evidence" value="ECO:0007669"/>
    <property type="project" value="UniProtKB-EC"/>
</dbReference>
<evidence type="ECO:0000256" key="14">
    <source>
        <dbReference type="ARBA" id="ARBA00075117"/>
    </source>
</evidence>
<keyword evidence="19" id="KW-1185">Reference proteome</keyword>
<evidence type="ECO:0000256" key="15">
    <source>
        <dbReference type="ARBA" id="ARBA00081350"/>
    </source>
</evidence>
<dbReference type="EMBL" id="JACHBR010000001">
    <property type="protein sequence ID" value="MBB5625216.1"/>
    <property type="molecule type" value="Genomic_DNA"/>
</dbReference>
<evidence type="ECO:0000256" key="1">
    <source>
        <dbReference type="ARBA" id="ARBA00013081"/>
    </source>
</evidence>
<organism evidence="18 19">
    <name type="scientific">Sphaerisporangium krabiense</name>
    <dbReference type="NCBI Taxonomy" id="763782"/>
    <lineage>
        <taxon>Bacteria</taxon>
        <taxon>Bacillati</taxon>
        <taxon>Actinomycetota</taxon>
        <taxon>Actinomycetes</taxon>
        <taxon>Streptosporangiales</taxon>
        <taxon>Streptosporangiaceae</taxon>
        <taxon>Sphaerisporangium</taxon>
    </lineage>
</organism>
<dbReference type="InterPro" id="IPR001932">
    <property type="entry name" value="PPM-type_phosphatase-like_dom"/>
</dbReference>
<keyword evidence="9" id="KW-0460">Magnesium</keyword>
<evidence type="ECO:0000256" key="11">
    <source>
        <dbReference type="ARBA" id="ARBA00023211"/>
    </source>
</evidence>
<comment type="catalytic activity">
    <reaction evidence="12">
        <text>O-phospho-L-seryl-[protein] + H2O = L-seryl-[protein] + phosphate</text>
        <dbReference type="Rhea" id="RHEA:20629"/>
        <dbReference type="Rhea" id="RHEA-COMP:9863"/>
        <dbReference type="Rhea" id="RHEA-COMP:11604"/>
        <dbReference type="ChEBI" id="CHEBI:15377"/>
        <dbReference type="ChEBI" id="CHEBI:29999"/>
        <dbReference type="ChEBI" id="CHEBI:43474"/>
        <dbReference type="ChEBI" id="CHEBI:83421"/>
        <dbReference type="EC" id="3.1.3.16"/>
    </reaction>
</comment>
<evidence type="ECO:0000259" key="16">
    <source>
        <dbReference type="SMART" id="SM00065"/>
    </source>
</evidence>
<keyword evidence="2" id="KW-0597">Phosphoprotein</keyword>
<dbReference type="Pfam" id="PF13185">
    <property type="entry name" value="GAF_2"/>
    <property type="match status" value="1"/>
</dbReference>
<dbReference type="Gene3D" id="3.60.40.10">
    <property type="entry name" value="PPM-type phosphatase domain"/>
    <property type="match status" value="1"/>
</dbReference>
<dbReference type="InterPro" id="IPR029016">
    <property type="entry name" value="GAF-like_dom_sf"/>
</dbReference>
<keyword evidence="5" id="KW-0547">Nucleotide-binding</keyword>
<evidence type="ECO:0000256" key="8">
    <source>
        <dbReference type="ARBA" id="ARBA00022840"/>
    </source>
</evidence>
<evidence type="ECO:0000256" key="5">
    <source>
        <dbReference type="ARBA" id="ARBA00022741"/>
    </source>
</evidence>
<dbReference type="PANTHER" id="PTHR43156:SF2">
    <property type="entry name" value="STAGE II SPORULATION PROTEIN E"/>
    <property type="match status" value="1"/>
</dbReference>
<dbReference type="InterPro" id="IPR003018">
    <property type="entry name" value="GAF"/>
</dbReference>
<dbReference type="EC" id="3.1.3.16" evidence="1"/>
<dbReference type="GO" id="GO:0046872">
    <property type="term" value="F:metal ion binding"/>
    <property type="evidence" value="ECO:0007669"/>
    <property type="project" value="UniProtKB-KW"/>
</dbReference>
<dbReference type="Pfam" id="PF07228">
    <property type="entry name" value="SpoIIE"/>
    <property type="match status" value="1"/>
</dbReference>
<keyword evidence="6" id="KW-0418">Kinase</keyword>
<proteinExistence type="predicted"/>
<evidence type="ECO:0000256" key="7">
    <source>
        <dbReference type="ARBA" id="ARBA00022801"/>
    </source>
</evidence>
<keyword evidence="4" id="KW-0479">Metal-binding</keyword>
<evidence type="ECO:0000259" key="17">
    <source>
        <dbReference type="SMART" id="SM00331"/>
    </source>
</evidence>
<evidence type="ECO:0000313" key="18">
    <source>
        <dbReference type="EMBL" id="MBB5625216.1"/>
    </source>
</evidence>
<dbReference type="RefSeq" id="WP_184608468.1">
    <property type="nucleotide sequence ID" value="NZ_BOOS01000035.1"/>
</dbReference>
<feature type="domain" description="GAF" evidence="16">
    <location>
        <begin position="28"/>
        <end position="201"/>
    </location>
</feature>
<keyword evidence="7" id="KW-0378">Hydrolase</keyword>
<evidence type="ECO:0000256" key="2">
    <source>
        <dbReference type="ARBA" id="ARBA00022553"/>
    </source>
</evidence>
<reference evidence="18 19" key="1">
    <citation type="submission" date="2020-08" db="EMBL/GenBank/DDBJ databases">
        <title>Sequencing the genomes of 1000 actinobacteria strains.</title>
        <authorList>
            <person name="Klenk H.-P."/>
        </authorList>
    </citation>
    <scope>NUCLEOTIDE SEQUENCE [LARGE SCALE GENOMIC DNA]</scope>
    <source>
        <strain evidence="18 19">DSM 45790</strain>
    </source>
</reference>
<comment type="caution">
    <text evidence="18">The sequence shown here is derived from an EMBL/GenBank/DDBJ whole genome shotgun (WGS) entry which is preliminary data.</text>
</comment>
<dbReference type="SMART" id="SM00065">
    <property type="entry name" value="GAF"/>
    <property type="match status" value="1"/>
</dbReference>
<keyword evidence="3" id="KW-0808">Transferase</keyword>
<dbReference type="GO" id="GO:0005524">
    <property type="term" value="F:ATP binding"/>
    <property type="evidence" value="ECO:0007669"/>
    <property type="project" value="UniProtKB-KW"/>
</dbReference>
<gene>
    <name evidence="18" type="ORF">BJ981_000915</name>
</gene>
<dbReference type="Proteomes" id="UP000588112">
    <property type="component" value="Unassembled WGS sequence"/>
</dbReference>
<dbReference type="GO" id="GO:0016301">
    <property type="term" value="F:kinase activity"/>
    <property type="evidence" value="ECO:0007669"/>
    <property type="project" value="UniProtKB-KW"/>
</dbReference>
<keyword evidence="10" id="KW-0904">Protein phosphatase</keyword>
<evidence type="ECO:0000256" key="9">
    <source>
        <dbReference type="ARBA" id="ARBA00022842"/>
    </source>
</evidence>
<evidence type="ECO:0000256" key="6">
    <source>
        <dbReference type="ARBA" id="ARBA00022777"/>
    </source>
</evidence>
<evidence type="ECO:0000256" key="3">
    <source>
        <dbReference type="ARBA" id="ARBA00022679"/>
    </source>
</evidence>
<evidence type="ECO:0000313" key="19">
    <source>
        <dbReference type="Proteomes" id="UP000588112"/>
    </source>
</evidence>
<dbReference type="Gene3D" id="3.30.450.40">
    <property type="match status" value="1"/>
</dbReference>
<evidence type="ECO:0000256" key="4">
    <source>
        <dbReference type="ARBA" id="ARBA00022723"/>
    </source>
</evidence>
<protein>
    <recommendedName>
        <fullName evidence="1">protein-serine/threonine phosphatase</fullName>
        <ecNumber evidence="1">3.1.3.16</ecNumber>
    </recommendedName>
    <alternativeName>
        <fullName evidence="15">Protein-serine/threonine phosphatase</fullName>
    </alternativeName>
    <alternativeName>
        <fullName evidence="14">Serine/threonine-protein kinase</fullName>
    </alternativeName>
</protein>
<dbReference type="SMART" id="SM00331">
    <property type="entry name" value="PP2C_SIG"/>
    <property type="match status" value="1"/>
</dbReference>
<evidence type="ECO:0000256" key="12">
    <source>
        <dbReference type="ARBA" id="ARBA00047761"/>
    </source>
</evidence>
<dbReference type="SUPFAM" id="SSF55781">
    <property type="entry name" value="GAF domain-like"/>
    <property type="match status" value="1"/>
</dbReference>
<dbReference type="AlphaFoldDB" id="A0A7W8Z0H9"/>
<evidence type="ECO:0000256" key="10">
    <source>
        <dbReference type="ARBA" id="ARBA00022912"/>
    </source>
</evidence>
<keyword evidence="11" id="KW-0464">Manganese</keyword>
<dbReference type="SUPFAM" id="SSF81606">
    <property type="entry name" value="PP2C-like"/>
    <property type="match status" value="1"/>
</dbReference>
<comment type="function">
    <text evidence="13">Primarily acts as an independent SigF regulator that is sensitive to the osmosensory signal, mediating the cross talk of PknD with the SigF regulon. Possesses both phosphatase and kinase activities. The kinase domain functions as a classic anti-sigma factor-like kinase to phosphorylate the anti-anti-sigma factor domain at the canonical regulatory site, and the phosphatase domain antagonizes this activity.</text>
</comment>
<feature type="domain" description="PPM-type phosphatase" evidence="17">
    <location>
        <begin position="219"/>
        <end position="431"/>
    </location>
</feature>
<dbReference type="InterPro" id="IPR052016">
    <property type="entry name" value="Bact_Sigma-Reg"/>
</dbReference>
<keyword evidence="8" id="KW-0067">ATP-binding</keyword>
<accession>A0A7W8Z0H9</accession>